<dbReference type="InterPro" id="IPR050627">
    <property type="entry name" value="Nitroreductase/BluB"/>
</dbReference>
<sequence length="187" mass="19770">MELTQAIRERRTVRQFASTPIPKALLVEVVDLACWAPSAGGQQGYRFVVAAGSARNEIQARVAASLPQIRHLVEAEFAHDPALAEEVVTFHEAFGGAPVLVLAFAGHDAEGGPEVLSVSAAIQNLLLAAHQAGLGTAWTGFATFNTEIATIVGMAGRPLIGIIPIGYPLSTPTPRPRAEGRVQWLGF</sequence>
<dbReference type="SUPFAM" id="SSF55469">
    <property type="entry name" value="FMN-dependent nitroreductase-like"/>
    <property type="match status" value="1"/>
</dbReference>
<dbReference type="InterPro" id="IPR029479">
    <property type="entry name" value="Nitroreductase"/>
</dbReference>
<gene>
    <name evidence="2" type="ORF">JK358_35470</name>
</gene>
<evidence type="ECO:0000259" key="1">
    <source>
        <dbReference type="Pfam" id="PF00881"/>
    </source>
</evidence>
<dbReference type="PANTHER" id="PTHR23026:SF123">
    <property type="entry name" value="NAD(P)H NITROREDUCTASE RV3131-RELATED"/>
    <property type="match status" value="1"/>
</dbReference>
<proteinExistence type="predicted"/>
<dbReference type="RefSeq" id="WP_201957137.1">
    <property type="nucleotide sequence ID" value="NZ_JAERRJ010000019.1"/>
</dbReference>
<comment type="caution">
    <text evidence="2">The sequence shown here is derived from an EMBL/GenBank/DDBJ whole genome shotgun (WGS) entry which is preliminary data.</text>
</comment>
<dbReference type="EMBL" id="JAERRJ010000019">
    <property type="protein sequence ID" value="MBL1079717.1"/>
    <property type="molecule type" value="Genomic_DNA"/>
</dbReference>
<dbReference type="InterPro" id="IPR000415">
    <property type="entry name" value="Nitroreductase-like"/>
</dbReference>
<reference evidence="2 3" key="1">
    <citation type="submission" date="2021-01" db="EMBL/GenBank/DDBJ databases">
        <title>WGS of actinomycetes isolated from Thailand.</title>
        <authorList>
            <person name="Thawai C."/>
        </authorList>
    </citation>
    <scope>NUCLEOTIDE SEQUENCE [LARGE SCALE GENOMIC DNA]</scope>
    <source>
        <strain evidence="2 3">LPG 2</strain>
    </source>
</reference>
<name>A0ABS1MGM8_9NOCA</name>
<feature type="domain" description="Nitroreductase" evidence="1">
    <location>
        <begin position="7"/>
        <end position="167"/>
    </location>
</feature>
<dbReference type="Gene3D" id="3.40.109.10">
    <property type="entry name" value="NADH Oxidase"/>
    <property type="match status" value="1"/>
</dbReference>
<evidence type="ECO:0000313" key="3">
    <source>
        <dbReference type="Proteomes" id="UP000602198"/>
    </source>
</evidence>
<evidence type="ECO:0000313" key="2">
    <source>
        <dbReference type="EMBL" id="MBL1079717.1"/>
    </source>
</evidence>
<accession>A0ABS1MGM8</accession>
<keyword evidence="3" id="KW-1185">Reference proteome</keyword>
<organism evidence="2 3">
    <name type="scientific">Nocardia acididurans</name>
    <dbReference type="NCBI Taxonomy" id="2802282"/>
    <lineage>
        <taxon>Bacteria</taxon>
        <taxon>Bacillati</taxon>
        <taxon>Actinomycetota</taxon>
        <taxon>Actinomycetes</taxon>
        <taxon>Mycobacteriales</taxon>
        <taxon>Nocardiaceae</taxon>
        <taxon>Nocardia</taxon>
    </lineage>
</organism>
<dbReference type="Proteomes" id="UP000602198">
    <property type="component" value="Unassembled WGS sequence"/>
</dbReference>
<dbReference type="PANTHER" id="PTHR23026">
    <property type="entry name" value="NADPH NITROREDUCTASE"/>
    <property type="match status" value="1"/>
</dbReference>
<dbReference type="Pfam" id="PF00881">
    <property type="entry name" value="Nitroreductase"/>
    <property type="match status" value="1"/>
</dbReference>
<protein>
    <submittedName>
        <fullName evidence="2">Nitroreductase family protein</fullName>
    </submittedName>
</protein>